<protein>
    <submittedName>
        <fullName evidence="1">Uncharacterized protein</fullName>
    </submittedName>
</protein>
<reference evidence="2" key="1">
    <citation type="submission" date="2015-02" db="EMBL/GenBank/DDBJ databases">
        <authorList>
            <person name="Ju K.-S."/>
            <person name="Doroghazi J.R."/>
            <person name="Metcalf W."/>
        </authorList>
    </citation>
    <scope>NUCLEOTIDE SEQUENCE [LARGE SCALE GENOMIC DNA]</scope>
    <source>
        <strain evidence="2">NRRL B-16380</strain>
    </source>
</reference>
<gene>
    <name evidence="1" type="ORF">UK15_35570</name>
</gene>
<sequence length="100" mass="11388">MQLDEDEDEYDVRRPASFAQGVWAVAAWLLGELQNAPISGETHDYPYTVRQVGREQTHARDCLEGNDCPDVDRDYALGVREAVRWVLFEWKTRPVPPAAA</sequence>
<evidence type="ECO:0000313" key="1">
    <source>
        <dbReference type="EMBL" id="KJK34533.1"/>
    </source>
</evidence>
<accession>A0A0M2GCA0</accession>
<dbReference type="AlphaFoldDB" id="A0A0M2GCA0"/>
<name>A0A0M2GCA0_9ACTN</name>
<dbReference type="RefSeq" id="WP_031143953.1">
    <property type="nucleotide sequence ID" value="NZ_JYJH01000044.1"/>
</dbReference>
<dbReference type="EMBL" id="JYJH01000044">
    <property type="protein sequence ID" value="KJK34533.1"/>
    <property type="molecule type" value="Genomic_DNA"/>
</dbReference>
<evidence type="ECO:0000313" key="2">
    <source>
        <dbReference type="Proteomes" id="UP000034786"/>
    </source>
</evidence>
<proteinExistence type="predicted"/>
<dbReference type="PATRIC" id="fig|284040.3.peg.6318"/>
<keyword evidence="2" id="KW-1185">Reference proteome</keyword>
<dbReference type="Proteomes" id="UP000034786">
    <property type="component" value="Unassembled WGS sequence"/>
</dbReference>
<comment type="caution">
    <text evidence="1">The sequence shown here is derived from an EMBL/GenBank/DDBJ whole genome shotgun (WGS) entry which is preliminary data.</text>
</comment>
<organism evidence="1 2">
    <name type="scientific">Streptomyces variegatus</name>
    <dbReference type="NCBI Taxonomy" id="284040"/>
    <lineage>
        <taxon>Bacteria</taxon>
        <taxon>Bacillati</taxon>
        <taxon>Actinomycetota</taxon>
        <taxon>Actinomycetes</taxon>
        <taxon>Kitasatosporales</taxon>
        <taxon>Streptomycetaceae</taxon>
        <taxon>Streptomyces</taxon>
    </lineage>
</organism>